<sequence>MSLPRLDFYALTHNAAKWPLPGKVLLGCALAGLVLAAADLVLLSPLRERLSQVQAQEEVLRRQLAEKTALAAGLEAKARQFQHVQKNAEQLLQQLPGESEMPGLLEDIARLALANGLVVESVRPLDERPQAFYVEQPVQVGVTGNYHDLATFVSTLGGLSRMTTVHDVALQRDGALLRLDLLARTYWLARPGATRGRPVAQAPSFVYDAGALRDPFQPLAMQVDRVPLRAGLAPDLARSRGLLEGLAVDQFEMVGTLSRGTQTFALLRAASTVYRLAVGDYLGRDHGRVTAIDERHLELVELFPDEQGAWLERPRTLVLNVNS</sequence>
<dbReference type="Gene3D" id="3.30.70.60">
    <property type="match status" value="1"/>
</dbReference>
<dbReference type="Proteomes" id="UP000297322">
    <property type="component" value="Unassembled WGS sequence"/>
</dbReference>
<protein>
    <submittedName>
        <fullName evidence="1">Pilus assembly protein</fullName>
    </submittedName>
</protein>
<dbReference type="InterPro" id="IPR007446">
    <property type="entry name" value="PilP"/>
</dbReference>
<dbReference type="EMBL" id="SPVI01000004">
    <property type="protein sequence ID" value="TFW43881.1"/>
    <property type="molecule type" value="Genomic_DNA"/>
</dbReference>
<accession>A0A4Y9TIC1</accession>
<dbReference type="InterPro" id="IPR014717">
    <property type="entry name" value="Transl_elong_EF1B/ribsomal_bS6"/>
</dbReference>
<dbReference type="Pfam" id="PF04350">
    <property type="entry name" value="PilO"/>
    <property type="match status" value="1"/>
</dbReference>
<name>A0A4Y9TIC1_PSEFL</name>
<dbReference type="GO" id="GO:0043107">
    <property type="term" value="P:type IV pilus-dependent motility"/>
    <property type="evidence" value="ECO:0007669"/>
    <property type="project" value="InterPro"/>
</dbReference>
<dbReference type="Pfam" id="PF04351">
    <property type="entry name" value="PilP"/>
    <property type="match status" value="1"/>
</dbReference>
<dbReference type="AlphaFoldDB" id="A0A4Y9TIC1"/>
<dbReference type="GO" id="GO:0043683">
    <property type="term" value="P:type IV pilus assembly"/>
    <property type="evidence" value="ECO:0007669"/>
    <property type="project" value="InterPro"/>
</dbReference>
<comment type="caution">
    <text evidence="1">The sequence shown here is derived from an EMBL/GenBank/DDBJ whole genome shotgun (WGS) entry which is preliminary data.</text>
</comment>
<dbReference type="PANTHER" id="PTHR39555">
    <property type="entry name" value="FIMBRIAL ASSEMBLY PROTEIN PILO-LIKE PROTEIN-RELATED"/>
    <property type="match status" value="1"/>
</dbReference>
<evidence type="ECO:0000313" key="2">
    <source>
        <dbReference type="Proteomes" id="UP000297322"/>
    </source>
</evidence>
<organism evidence="1 2">
    <name type="scientific">Pseudomonas fluorescens</name>
    <dbReference type="NCBI Taxonomy" id="294"/>
    <lineage>
        <taxon>Bacteria</taxon>
        <taxon>Pseudomonadati</taxon>
        <taxon>Pseudomonadota</taxon>
        <taxon>Gammaproteobacteria</taxon>
        <taxon>Pseudomonadales</taxon>
        <taxon>Pseudomonadaceae</taxon>
        <taxon>Pseudomonas</taxon>
    </lineage>
</organism>
<dbReference type="PANTHER" id="PTHR39555:SF1">
    <property type="entry name" value="TYPE IV PILUS INNER MEMBRANE COMPONENT PILO"/>
    <property type="match status" value="1"/>
</dbReference>
<dbReference type="Gene3D" id="2.30.30.830">
    <property type="match status" value="1"/>
</dbReference>
<proteinExistence type="predicted"/>
<gene>
    <name evidence="1" type="ORF">E4T65_09085</name>
</gene>
<evidence type="ECO:0000313" key="1">
    <source>
        <dbReference type="EMBL" id="TFW43881.1"/>
    </source>
</evidence>
<dbReference type="RefSeq" id="WP_135196340.1">
    <property type="nucleotide sequence ID" value="NZ_SPVI01000004.1"/>
</dbReference>
<dbReference type="InterPro" id="IPR007445">
    <property type="entry name" value="PilO"/>
</dbReference>
<reference evidence="1 2" key="1">
    <citation type="submission" date="2019-03" db="EMBL/GenBank/DDBJ databases">
        <title>Biocontrol and xenobiotic degradation properties of endophytic Pseudomonas fluorescens strain BRZ63.</title>
        <authorList>
            <person name="Chlebek D.A."/>
            <person name="Pinski A."/>
            <person name="Zur J.P."/>
            <person name="Michalska J."/>
            <person name="Hupert-Kocurek K.T."/>
        </authorList>
    </citation>
    <scope>NUCLEOTIDE SEQUENCE [LARGE SCALE GENOMIC DNA]</scope>
    <source>
        <strain evidence="1 2">BRZ63</strain>
    </source>
</reference>